<keyword evidence="2" id="KW-1185">Reference proteome</keyword>
<gene>
    <name evidence="3" type="primary">LOC118411971</name>
</gene>
<name>A0A9J7MKB4_BRAFL</name>
<protein>
    <submittedName>
        <fullName evidence="3">Uncharacterized protein LOC118411971 isoform X1</fullName>
    </submittedName>
</protein>
<keyword evidence="1" id="KW-0472">Membrane</keyword>
<organism evidence="2 3">
    <name type="scientific">Branchiostoma floridae</name>
    <name type="common">Florida lancelet</name>
    <name type="synonym">Amphioxus</name>
    <dbReference type="NCBI Taxonomy" id="7739"/>
    <lineage>
        <taxon>Eukaryota</taxon>
        <taxon>Metazoa</taxon>
        <taxon>Chordata</taxon>
        <taxon>Cephalochordata</taxon>
        <taxon>Leptocardii</taxon>
        <taxon>Amphioxiformes</taxon>
        <taxon>Branchiostomatidae</taxon>
        <taxon>Branchiostoma</taxon>
    </lineage>
</organism>
<dbReference type="RefSeq" id="XP_035670400.1">
    <property type="nucleotide sequence ID" value="XM_035814507.1"/>
</dbReference>
<keyword evidence="1" id="KW-0812">Transmembrane</keyword>
<dbReference type="KEGG" id="bfo:118411971"/>
<dbReference type="AlphaFoldDB" id="A0A9J7MKB4"/>
<keyword evidence="1" id="KW-1133">Transmembrane helix</keyword>
<sequence length="211" mass="23703">MSPFQSYVAEVINRRELDRSSPTKMKAFYYTCLMLLPVVVFSAPAGGGYRQEIRDLEDMMAQFMHLDKPKPTIALAAAQTVKAEENYKKAAEARGLEDMMAQFMPNLDKPKPTIALAAAQTVKAEENYKKAAETRGLEDMMAQFMPNLDKPKPTIALAAAQTVKAEENYKKVIEDNDLTDALEKLETDVLLLKVRRMVEKLGELLQAKKRA</sequence>
<dbReference type="GeneID" id="118411971"/>
<evidence type="ECO:0000256" key="1">
    <source>
        <dbReference type="SAM" id="Phobius"/>
    </source>
</evidence>
<dbReference type="OrthoDB" id="10492560at2759"/>
<feature type="transmembrane region" description="Helical" evidence="1">
    <location>
        <begin position="27"/>
        <end position="49"/>
    </location>
</feature>
<accession>A0A9J7MKB4</accession>
<dbReference type="Proteomes" id="UP000001554">
    <property type="component" value="Chromosome 3"/>
</dbReference>
<evidence type="ECO:0000313" key="3">
    <source>
        <dbReference type="RefSeq" id="XP_035670400.1"/>
    </source>
</evidence>
<proteinExistence type="predicted"/>
<evidence type="ECO:0000313" key="2">
    <source>
        <dbReference type="Proteomes" id="UP000001554"/>
    </source>
</evidence>
<reference evidence="3" key="2">
    <citation type="submission" date="2025-08" db="UniProtKB">
        <authorList>
            <consortium name="RefSeq"/>
        </authorList>
    </citation>
    <scope>IDENTIFICATION</scope>
    <source>
        <strain evidence="3">S238N-H82</strain>
        <tissue evidence="3">Testes</tissue>
    </source>
</reference>
<reference evidence="2" key="1">
    <citation type="journal article" date="2020" name="Nat. Ecol. Evol.">
        <title>Deeply conserved synteny resolves early events in vertebrate evolution.</title>
        <authorList>
            <person name="Simakov O."/>
            <person name="Marletaz F."/>
            <person name="Yue J.X."/>
            <person name="O'Connell B."/>
            <person name="Jenkins J."/>
            <person name="Brandt A."/>
            <person name="Calef R."/>
            <person name="Tung C.H."/>
            <person name="Huang T.K."/>
            <person name="Schmutz J."/>
            <person name="Satoh N."/>
            <person name="Yu J.K."/>
            <person name="Putnam N.H."/>
            <person name="Green R.E."/>
            <person name="Rokhsar D.S."/>
        </authorList>
    </citation>
    <scope>NUCLEOTIDE SEQUENCE [LARGE SCALE GENOMIC DNA]</scope>
    <source>
        <strain evidence="2">S238N-H82</strain>
    </source>
</reference>